<dbReference type="AlphaFoldDB" id="A0A9P7YLP3"/>
<comment type="caution">
    <text evidence="1">The sequence shown here is derived from an EMBL/GenBank/DDBJ whole genome shotgun (WGS) entry which is preliminary data.</text>
</comment>
<evidence type="ECO:0000313" key="1">
    <source>
        <dbReference type="EMBL" id="KAG9235974.1"/>
    </source>
</evidence>
<evidence type="ECO:0000313" key="2">
    <source>
        <dbReference type="Proteomes" id="UP000824998"/>
    </source>
</evidence>
<sequence length="392" mass="44825">MRVQILQTRVQSLFGGIRIPIAKQQCRSIHLMYAATTKSHQSNHKIKGFFPFDGYEDPEDVQLELWAYNKPLQKPAEKITLAEVMKDHLKPGHILVPVESLPGNAPKTGIEYHIHEVNTIKGPGKSKRTKSAASARHAKEIHFNSNAPISHFKHMMWKLYYMLQEGSNVEMHIHMRPELKQVERGEFTARMNDLSMLHLRHDVISMTLPECGFVEIKPWANYKTNCGWVFTSSAGGNPNCGKSDKHLVRAQKIQFQLESLGMGTLTREERLTVKQKARENGTHLTFNEKRRAAFQQVQQDHPGMTPVVQRLSKHFTTPAEILDIAKKLEDSTRIIAPLAESDPDLFRSMKRSIRPTDTAADILQRLERIRTQKGRSEMETSWRTLKLGRPSS</sequence>
<keyword evidence="2" id="KW-1185">Reference proteome</keyword>
<dbReference type="OrthoDB" id="3525976at2759"/>
<proteinExistence type="predicted"/>
<dbReference type="Proteomes" id="UP000824998">
    <property type="component" value="Unassembled WGS sequence"/>
</dbReference>
<reference evidence="1" key="1">
    <citation type="journal article" date="2021" name="IMA Fungus">
        <title>Genomic characterization of three marine fungi, including Emericellopsis atlantica sp. nov. with signatures of a generalist lifestyle and marine biomass degradation.</title>
        <authorList>
            <person name="Hagestad O.C."/>
            <person name="Hou L."/>
            <person name="Andersen J.H."/>
            <person name="Hansen E.H."/>
            <person name="Altermark B."/>
            <person name="Li C."/>
            <person name="Kuhnert E."/>
            <person name="Cox R.J."/>
            <person name="Crous P.W."/>
            <person name="Spatafora J.W."/>
            <person name="Lail K."/>
            <person name="Amirebrahimi M."/>
            <person name="Lipzen A."/>
            <person name="Pangilinan J."/>
            <person name="Andreopoulos W."/>
            <person name="Hayes R.D."/>
            <person name="Ng V."/>
            <person name="Grigoriev I.V."/>
            <person name="Jackson S.A."/>
            <person name="Sutton T.D.S."/>
            <person name="Dobson A.D.W."/>
            <person name="Rama T."/>
        </authorList>
    </citation>
    <scope>NUCLEOTIDE SEQUENCE</scope>
    <source>
        <strain evidence="1">TRa018bII</strain>
    </source>
</reference>
<name>A0A9P7YLP3_9HELO</name>
<gene>
    <name evidence="1" type="ORF">BJ875DRAFT_251676</name>
</gene>
<protein>
    <submittedName>
        <fullName evidence="1">Uncharacterized protein</fullName>
    </submittedName>
</protein>
<accession>A0A9P7YLP3</accession>
<organism evidence="1 2">
    <name type="scientific">Amylocarpus encephaloides</name>
    <dbReference type="NCBI Taxonomy" id="45428"/>
    <lineage>
        <taxon>Eukaryota</taxon>
        <taxon>Fungi</taxon>
        <taxon>Dikarya</taxon>
        <taxon>Ascomycota</taxon>
        <taxon>Pezizomycotina</taxon>
        <taxon>Leotiomycetes</taxon>
        <taxon>Helotiales</taxon>
        <taxon>Helotiales incertae sedis</taxon>
        <taxon>Amylocarpus</taxon>
    </lineage>
</organism>
<dbReference type="EMBL" id="MU251418">
    <property type="protein sequence ID" value="KAG9235974.1"/>
    <property type="molecule type" value="Genomic_DNA"/>
</dbReference>